<organism evidence="1 2">
    <name type="scientific">Mycoplasma miroungirhinis</name>
    <dbReference type="NCBI Taxonomy" id="754516"/>
    <lineage>
        <taxon>Bacteria</taxon>
        <taxon>Bacillati</taxon>
        <taxon>Mycoplasmatota</taxon>
        <taxon>Mollicutes</taxon>
        <taxon>Mycoplasmataceae</taxon>
        <taxon>Mycoplasma</taxon>
    </lineage>
</organism>
<protein>
    <submittedName>
        <fullName evidence="1">Uncharacterized protein</fullName>
    </submittedName>
</protein>
<reference evidence="1 2" key="1">
    <citation type="submission" date="2020-05" db="EMBL/GenBank/DDBJ databases">
        <title>Novel Mycoplasma species detected in Mirounga angustirostris (northern elephant seal) from the USA.</title>
        <authorList>
            <person name="Volokhov D.V."/>
        </authorList>
    </citation>
    <scope>NUCLEOTIDE SEQUENCE [LARGE SCALE GENOMIC DNA]</scope>
    <source>
        <strain evidence="1 2">Mirounga ES2806-NAS</strain>
    </source>
</reference>
<name>A0A6M4JAJ3_9MOLU</name>
<dbReference type="KEGG" id="mmio:HLA92_00430"/>
<gene>
    <name evidence="1" type="ORF">HLA92_00430</name>
</gene>
<dbReference type="RefSeq" id="WP_171112442.1">
    <property type="nucleotide sequence ID" value="NZ_CP053097.1"/>
</dbReference>
<evidence type="ECO:0000313" key="2">
    <source>
        <dbReference type="Proteomes" id="UP000502118"/>
    </source>
</evidence>
<evidence type="ECO:0000313" key="1">
    <source>
        <dbReference type="EMBL" id="QJR43920.1"/>
    </source>
</evidence>
<dbReference type="AlphaFoldDB" id="A0A6M4JAJ3"/>
<sequence>MCNRPGSFLKLEDQFLWSYKWPFRNEISSSAYILKSTICILSKKFFVVFRNNFI</sequence>
<accession>A0A6M4JAJ3</accession>
<dbReference type="Proteomes" id="UP000502118">
    <property type="component" value="Chromosome"/>
</dbReference>
<keyword evidence="2" id="KW-1185">Reference proteome</keyword>
<dbReference type="EMBL" id="CP053097">
    <property type="protein sequence ID" value="QJR43920.1"/>
    <property type="molecule type" value="Genomic_DNA"/>
</dbReference>
<proteinExistence type="predicted"/>